<dbReference type="PANTHER" id="PTHR33336:SF15">
    <property type="entry name" value="ABM DOMAIN-CONTAINING PROTEIN"/>
    <property type="match status" value="1"/>
</dbReference>
<keyword evidence="2" id="KW-0503">Monooxygenase</keyword>
<evidence type="ECO:0000313" key="2">
    <source>
        <dbReference type="EMBL" id="ACZ09601.1"/>
    </source>
</evidence>
<dbReference type="RefSeq" id="WP_012862195.1">
    <property type="nucleotide sequence ID" value="NC_013517.1"/>
</dbReference>
<proteinExistence type="predicted"/>
<dbReference type="Proteomes" id="UP000000845">
    <property type="component" value="Chromosome"/>
</dbReference>
<evidence type="ECO:0000259" key="1">
    <source>
        <dbReference type="PROSITE" id="PS51725"/>
    </source>
</evidence>
<accession>D1AMM7</accession>
<dbReference type="AlphaFoldDB" id="D1AMM7"/>
<dbReference type="InterPro" id="IPR007138">
    <property type="entry name" value="ABM_dom"/>
</dbReference>
<protein>
    <submittedName>
        <fullName evidence="2">Antibiotic biosynthesis monooxygenase</fullName>
    </submittedName>
</protein>
<organism evidence="2 3">
    <name type="scientific">Sebaldella termitidis (strain ATCC 33386 / NCTC 11300)</name>
    <dbReference type="NCBI Taxonomy" id="526218"/>
    <lineage>
        <taxon>Bacteria</taxon>
        <taxon>Fusobacteriati</taxon>
        <taxon>Fusobacteriota</taxon>
        <taxon>Fusobacteriia</taxon>
        <taxon>Fusobacteriales</taxon>
        <taxon>Leptotrichiaceae</taxon>
        <taxon>Sebaldella</taxon>
    </lineage>
</organism>
<dbReference type="InterPro" id="IPR050744">
    <property type="entry name" value="AI-2_Isomerase_LsrG"/>
</dbReference>
<dbReference type="PANTHER" id="PTHR33336">
    <property type="entry name" value="QUINOL MONOOXYGENASE YGIN-RELATED"/>
    <property type="match status" value="1"/>
</dbReference>
<sequence>MVVVTAKMFFNQGKLKEAENILKELIEKTNQEDGCIEYKSYLSNSSSDEIVIIEKWESQAHLDAHMKTKHFTELLPKIGEMCSKKTEISVYSPLI</sequence>
<feature type="domain" description="ABM" evidence="1">
    <location>
        <begin position="2"/>
        <end position="91"/>
    </location>
</feature>
<dbReference type="Pfam" id="PF03992">
    <property type="entry name" value="ABM"/>
    <property type="match status" value="1"/>
</dbReference>
<keyword evidence="3" id="KW-1185">Reference proteome</keyword>
<dbReference type="EMBL" id="CP001739">
    <property type="protein sequence ID" value="ACZ09601.1"/>
    <property type="molecule type" value="Genomic_DNA"/>
</dbReference>
<dbReference type="KEGG" id="str:Sterm_2756"/>
<gene>
    <name evidence="2" type="ordered locus">Sterm_2756</name>
</gene>
<evidence type="ECO:0000313" key="3">
    <source>
        <dbReference type="Proteomes" id="UP000000845"/>
    </source>
</evidence>
<reference evidence="2 3" key="2">
    <citation type="journal article" date="2010" name="Stand. Genomic Sci.">
        <title>Complete genome sequence of Sebaldella termitidis type strain (NCTC 11300).</title>
        <authorList>
            <person name="Harmon-Smith M."/>
            <person name="Celia L."/>
            <person name="Chertkov O."/>
            <person name="Lapidus A."/>
            <person name="Copeland A."/>
            <person name="Glavina Del Rio T."/>
            <person name="Nolan M."/>
            <person name="Lucas S."/>
            <person name="Tice H."/>
            <person name="Cheng J.F."/>
            <person name="Han C."/>
            <person name="Detter J.C."/>
            <person name="Bruce D."/>
            <person name="Goodwin L."/>
            <person name="Pitluck S."/>
            <person name="Pati A."/>
            <person name="Liolios K."/>
            <person name="Ivanova N."/>
            <person name="Mavromatis K."/>
            <person name="Mikhailova N."/>
            <person name="Chen A."/>
            <person name="Palaniappan K."/>
            <person name="Land M."/>
            <person name="Hauser L."/>
            <person name="Chang Y.J."/>
            <person name="Jeffries C.D."/>
            <person name="Brettin T."/>
            <person name="Goker M."/>
            <person name="Beck B."/>
            <person name="Bristow J."/>
            <person name="Eisen J.A."/>
            <person name="Markowitz V."/>
            <person name="Hugenholtz P."/>
            <person name="Kyrpides N.C."/>
            <person name="Klenk H.P."/>
            <person name="Chen F."/>
        </authorList>
    </citation>
    <scope>NUCLEOTIDE SEQUENCE [LARGE SCALE GENOMIC DNA]</scope>
    <source>
        <strain evidence="3">ATCC 33386 / NCTC 11300</strain>
    </source>
</reference>
<dbReference type="STRING" id="526218.Sterm_2756"/>
<dbReference type="HOGENOM" id="CLU_131496_11_0_0"/>
<dbReference type="SUPFAM" id="SSF54909">
    <property type="entry name" value="Dimeric alpha+beta barrel"/>
    <property type="match status" value="1"/>
</dbReference>
<dbReference type="Gene3D" id="3.30.70.100">
    <property type="match status" value="1"/>
</dbReference>
<reference evidence="3" key="1">
    <citation type="submission" date="2009-09" db="EMBL/GenBank/DDBJ databases">
        <title>The complete chromosome of Sebaldella termitidis ATCC 33386.</title>
        <authorList>
            <consortium name="US DOE Joint Genome Institute (JGI-PGF)"/>
            <person name="Lucas S."/>
            <person name="Copeland A."/>
            <person name="Lapidus A."/>
            <person name="Glavina del Rio T."/>
            <person name="Dalin E."/>
            <person name="Tice H."/>
            <person name="Bruce D."/>
            <person name="Goodwin L."/>
            <person name="Pitluck S."/>
            <person name="Kyrpides N."/>
            <person name="Mavromatis K."/>
            <person name="Ivanova N."/>
            <person name="Mikhailova N."/>
            <person name="Sims D."/>
            <person name="Meincke L."/>
            <person name="Brettin T."/>
            <person name="Detter J.C."/>
            <person name="Han C."/>
            <person name="Larimer F."/>
            <person name="Land M."/>
            <person name="Hauser L."/>
            <person name="Markowitz V."/>
            <person name="Cheng J.F."/>
            <person name="Hugenholtz P."/>
            <person name="Woyke T."/>
            <person name="Wu D."/>
            <person name="Eisen J.A."/>
        </authorList>
    </citation>
    <scope>NUCLEOTIDE SEQUENCE [LARGE SCALE GENOMIC DNA]</scope>
    <source>
        <strain evidence="3">ATCC 33386 / NCTC 11300</strain>
    </source>
</reference>
<dbReference type="GO" id="GO:0004497">
    <property type="term" value="F:monooxygenase activity"/>
    <property type="evidence" value="ECO:0007669"/>
    <property type="project" value="UniProtKB-KW"/>
</dbReference>
<keyword evidence="2" id="KW-0560">Oxidoreductase</keyword>
<dbReference type="InterPro" id="IPR011008">
    <property type="entry name" value="Dimeric_a/b-barrel"/>
</dbReference>
<name>D1AMM7_SEBTE</name>
<dbReference type="PROSITE" id="PS51725">
    <property type="entry name" value="ABM"/>
    <property type="match status" value="1"/>
</dbReference>
<dbReference type="eggNOG" id="COG1359">
    <property type="taxonomic scope" value="Bacteria"/>
</dbReference>